<reference evidence="3" key="2">
    <citation type="submission" date="2020-10" db="UniProtKB">
        <authorList>
            <consortium name="WormBaseParasite"/>
        </authorList>
    </citation>
    <scope>IDENTIFICATION</scope>
</reference>
<keyword evidence="1" id="KW-0732">Signal</keyword>
<keyword evidence="2" id="KW-1185">Reference proteome</keyword>
<organism evidence="2 3">
    <name type="scientific">Panagrellus redivivus</name>
    <name type="common">Microworm</name>
    <dbReference type="NCBI Taxonomy" id="6233"/>
    <lineage>
        <taxon>Eukaryota</taxon>
        <taxon>Metazoa</taxon>
        <taxon>Ecdysozoa</taxon>
        <taxon>Nematoda</taxon>
        <taxon>Chromadorea</taxon>
        <taxon>Rhabditida</taxon>
        <taxon>Tylenchina</taxon>
        <taxon>Panagrolaimomorpha</taxon>
        <taxon>Panagrolaimoidea</taxon>
        <taxon>Panagrolaimidae</taxon>
        <taxon>Panagrellus</taxon>
    </lineage>
</organism>
<feature type="signal peptide" evidence="1">
    <location>
        <begin position="1"/>
        <end position="22"/>
    </location>
</feature>
<feature type="chain" id="PRO_5028999459" evidence="1">
    <location>
        <begin position="23"/>
        <end position="88"/>
    </location>
</feature>
<sequence length="88" mass="9399">MSTRACLLHLSSILPAIQLTSCGGGNPGKRVNECVVCALKAHKDVGDDDFWPVHLFVTNFVVCLLLTKGGGCKEVEARLEGTSRQDGN</sequence>
<dbReference type="Proteomes" id="UP000492821">
    <property type="component" value="Unassembled WGS sequence"/>
</dbReference>
<reference evidence="2" key="1">
    <citation type="journal article" date="2013" name="Genetics">
        <title>The draft genome and transcriptome of Panagrellus redivivus are shaped by the harsh demands of a free-living lifestyle.</title>
        <authorList>
            <person name="Srinivasan J."/>
            <person name="Dillman A.R."/>
            <person name="Macchietto M.G."/>
            <person name="Heikkinen L."/>
            <person name="Lakso M."/>
            <person name="Fracchia K.M."/>
            <person name="Antoshechkin I."/>
            <person name="Mortazavi A."/>
            <person name="Wong G."/>
            <person name="Sternberg P.W."/>
        </authorList>
    </citation>
    <scope>NUCLEOTIDE SEQUENCE [LARGE SCALE GENOMIC DNA]</scope>
    <source>
        <strain evidence="2">MT8872</strain>
    </source>
</reference>
<accession>A0A7E4ZVU4</accession>
<evidence type="ECO:0000256" key="1">
    <source>
        <dbReference type="SAM" id="SignalP"/>
    </source>
</evidence>
<proteinExistence type="predicted"/>
<dbReference type="AlphaFoldDB" id="A0A7E4ZVU4"/>
<dbReference type="WBParaSite" id="Pan_g20652.t1">
    <property type="protein sequence ID" value="Pan_g20652.t1"/>
    <property type="gene ID" value="Pan_g20652"/>
</dbReference>
<evidence type="ECO:0000313" key="2">
    <source>
        <dbReference type="Proteomes" id="UP000492821"/>
    </source>
</evidence>
<name>A0A7E4ZVU4_PANRE</name>
<protein>
    <submittedName>
        <fullName evidence="3">Secreted protein</fullName>
    </submittedName>
</protein>
<evidence type="ECO:0000313" key="3">
    <source>
        <dbReference type="WBParaSite" id="Pan_g20652.t1"/>
    </source>
</evidence>